<accession>A0A5A7MMX2</accession>
<sequence length="95" mass="10822">MAERRRQPYGLINELPTGLQPSHSPRIGIYAATKSRRIRFSERIAVAFNYRVCEGRKVRRTTSYGGLAAPCLQVADFHCLHALIRWLPRLFGIPA</sequence>
<gene>
    <name evidence="1" type="ORF">CTTA_5139</name>
</gene>
<dbReference type="EMBL" id="BKBW01000025">
    <property type="protein sequence ID" value="GEQ78134.1"/>
    <property type="molecule type" value="Genomic_DNA"/>
</dbReference>
<name>A0A5A7MMX2_COMTE</name>
<evidence type="ECO:0000313" key="1">
    <source>
        <dbReference type="EMBL" id="GEQ78134.1"/>
    </source>
</evidence>
<reference evidence="1 2" key="1">
    <citation type="journal article" date="2019" name="Microbiol. Resour. Announc.">
        <title>Draft Genome Sequence of Comamonas testosteroni TA441, a Bacterium That Has a Cryptic Phenol Degradation Gene Cluster.</title>
        <authorList>
            <person name="Arai H."/>
            <person name="Ishii M."/>
        </authorList>
    </citation>
    <scope>NUCLEOTIDE SEQUENCE [LARGE SCALE GENOMIC DNA]</scope>
    <source>
        <strain evidence="1 2">TA441</strain>
    </source>
</reference>
<dbReference type="Proteomes" id="UP000323105">
    <property type="component" value="Unassembled WGS sequence"/>
</dbReference>
<organism evidence="1 2">
    <name type="scientific">Comamonas testosteroni</name>
    <name type="common">Pseudomonas testosteroni</name>
    <dbReference type="NCBI Taxonomy" id="285"/>
    <lineage>
        <taxon>Bacteria</taxon>
        <taxon>Pseudomonadati</taxon>
        <taxon>Pseudomonadota</taxon>
        <taxon>Betaproteobacteria</taxon>
        <taxon>Burkholderiales</taxon>
        <taxon>Comamonadaceae</taxon>
        <taxon>Comamonas</taxon>
    </lineage>
</organism>
<protein>
    <submittedName>
        <fullName evidence="1">Uncharacterized protein</fullName>
    </submittedName>
</protein>
<comment type="caution">
    <text evidence="1">The sequence shown here is derived from an EMBL/GenBank/DDBJ whole genome shotgun (WGS) entry which is preliminary data.</text>
</comment>
<dbReference type="AlphaFoldDB" id="A0A5A7MMX2"/>
<proteinExistence type="predicted"/>
<evidence type="ECO:0000313" key="2">
    <source>
        <dbReference type="Proteomes" id="UP000323105"/>
    </source>
</evidence>